<dbReference type="RefSeq" id="WP_052823070.1">
    <property type="nucleotide sequence ID" value="NZ_CEHJ01000004.1"/>
</dbReference>
<gene>
    <name evidence="1" type="ORF">ERS132461_02287</name>
</gene>
<organism evidence="1 2">
    <name type="scientific">Streptococcus suis</name>
    <dbReference type="NCBI Taxonomy" id="1307"/>
    <lineage>
        <taxon>Bacteria</taxon>
        <taxon>Bacillati</taxon>
        <taxon>Bacillota</taxon>
        <taxon>Bacilli</taxon>
        <taxon>Lactobacillales</taxon>
        <taxon>Streptococcaceae</taxon>
        <taxon>Streptococcus</taxon>
    </lineage>
</organism>
<sequence length="164" mass="19110">MNKQEAIEKLTNIANGTGWVTCTSACNIISQIHEPQTVVVPKFVAEWIEKTKSLGWSFKVALNNPIDSVYGWLANRNNQETFARAWLDGYEIEREKLYTVEIPDPNCLDVVTFLCKENGKVFIGGDIFWDELPNYNWKKEPENQLTESEIKQDFEWAWQFREEV</sequence>
<evidence type="ECO:0000313" key="1">
    <source>
        <dbReference type="EMBL" id="CYW40866.1"/>
    </source>
</evidence>
<dbReference type="Proteomes" id="UP000073388">
    <property type="component" value="Unassembled WGS sequence"/>
</dbReference>
<protein>
    <submittedName>
        <fullName evidence="1">Phage protein</fullName>
    </submittedName>
</protein>
<proteinExistence type="predicted"/>
<reference evidence="1 2" key="1">
    <citation type="submission" date="2016-02" db="EMBL/GenBank/DDBJ databases">
        <authorList>
            <consortium name="Pathogen Informatics"/>
        </authorList>
    </citation>
    <scope>NUCLEOTIDE SEQUENCE [LARGE SCALE GENOMIC DNA]</scope>
    <source>
        <strain evidence="1 2">LSS99</strain>
    </source>
</reference>
<evidence type="ECO:0000313" key="2">
    <source>
        <dbReference type="Proteomes" id="UP000073388"/>
    </source>
</evidence>
<dbReference type="EMBL" id="FIIX01000100">
    <property type="protein sequence ID" value="CYW40866.1"/>
    <property type="molecule type" value="Genomic_DNA"/>
</dbReference>
<name>A0A0Z8P822_STRSU</name>
<dbReference type="AlphaFoldDB" id="A0A0Z8P822"/>
<dbReference type="InterPro" id="IPR012865">
    <property type="entry name" value="DUF1642"/>
</dbReference>
<dbReference type="Pfam" id="PF07852">
    <property type="entry name" value="DUF1642"/>
    <property type="match status" value="1"/>
</dbReference>
<accession>A0A0Z8P822</accession>